<dbReference type="SMR" id="Q86HR5"/>
<dbReference type="Proteomes" id="UP000002195">
    <property type="component" value="Unassembled WGS sequence"/>
</dbReference>
<dbReference type="InParanoid" id="Q86HR5"/>
<dbReference type="InterPro" id="IPR019595">
    <property type="entry name" value="DUF2470"/>
</dbReference>
<organism evidence="3 4">
    <name type="scientific">Dictyostelium discoideum</name>
    <name type="common">Social amoeba</name>
    <dbReference type="NCBI Taxonomy" id="44689"/>
    <lineage>
        <taxon>Eukaryota</taxon>
        <taxon>Amoebozoa</taxon>
        <taxon>Evosea</taxon>
        <taxon>Eumycetozoa</taxon>
        <taxon>Dictyostelia</taxon>
        <taxon>Dictyosteliales</taxon>
        <taxon>Dictyosteliaceae</taxon>
        <taxon>Dictyostelium</taxon>
    </lineage>
</organism>
<dbReference type="InterPro" id="IPR037119">
    <property type="entry name" value="Haem_oxidase_HugZ-like_sf"/>
</dbReference>
<dbReference type="HOGENOM" id="CLU_695264_0_0_1"/>
<dbReference type="Pfam" id="PF10615">
    <property type="entry name" value="DUF2470"/>
    <property type="match status" value="1"/>
</dbReference>
<dbReference type="Gene3D" id="2.30.110.10">
    <property type="entry name" value="Electron Transport, Fmn-binding Protein, Chain A"/>
    <property type="match status" value="1"/>
</dbReference>
<feature type="domain" description="DUF2470" evidence="2">
    <location>
        <begin position="313"/>
        <end position="385"/>
    </location>
</feature>
<dbReference type="Reactome" id="R-DDI-6798695">
    <property type="pathway name" value="Neutrophil degranulation"/>
</dbReference>
<dbReference type="Gene3D" id="3.20.180.10">
    <property type="entry name" value="PNP-oxidase-like"/>
    <property type="match status" value="1"/>
</dbReference>
<dbReference type="VEuPathDB" id="AmoebaDB:DDB_G0274461"/>
<name>Q86HR5_DICDI</name>
<accession>Q555B2</accession>
<evidence type="ECO:0000313" key="4">
    <source>
        <dbReference type="Proteomes" id="UP000002195"/>
    </source>
</evidence>
<gene>
    <name evidence="3" type="ORF">DDB_G0274461</name>
</gene>
<dbReference type="OMA" id="DSFGLNC"/>
<proteinExistence type="predicted"/>
<dbReference type="AlphaFoldDB" id="Q86HR5"/>
<dbReference type="PaxDb" id="44689-DDB0167667"/>
<evidence type="ECO:0000256" key="1">
    <source>
        <dbReference type="SAM" id="MobiDB-lite"/>
    </source>
</evidence>
<dbReference type="KEGG" id="ddi:DDB_G0274461"/>
<sequence>MIRNLILKSTKSQNLSRFYKTKTTNFNNITLTTNNNKKCIFFKGVNNNNNNNNNNGIQYSTSSSNSTINKNQTKKVESLNKETKDSNDKSIYGSIGDIDFSKKESGPSKNALSREKLSKSLLLMRKSGTLSSVNMMAKMENENSTPVYGSLSAYALFDSEEEVSGDITQEHLKTKVTVYNPIIALHKSSAHIKHFKHFNKVSLVVYPLTPIGRPPSEYDLPRVNFSGRMRLLPSPNASKDTQDILTYTKAKRLYFERHPNSAVVMGDQCDKDYDFFIMDISDAYYYERNQKLTSIPIEVLKCCSADPVTIQSREIIETVNSKYQDSLSLIVEQYGDVKLDDCFMYFVDSFGLNCIGKKKGIDEWLDIRIPFDSSFDNFENCKSGLYETLRLVRNKIF</sequence>
<evidence type="ECO:0000259" key="2">
    <source>
        <dbReference type="Pfam" id="PF10615"/>
    </source>
</evidence>
<keyword evidence="4" id="KW-1185">Reference proteome</keyword>
<dbReference type="GeneID" id="8619590"/>
<feature type="region of interest" description="Disordered" evidence="1">
    <location>
        <begin position="52"/>
        <end position="86"/>
    </location>
</feature>
<dbReference type="SUPFAM" id="SSF50475">
    <property type="entry name" value="FMN-binding split barrel"/>
    <property type="match status" value="1"/>
</dbReference>
<comment type="caution">
    <text evidence="3">The sequence shown here is derived from an EMBL/GenBank/DDBJ whole genome shotgun (WGS) entry which is preliminary data.</text>
</comment>
<dbReference type="EMBL" id="AAFI02000012">
    <property type="protein sequence ID" value="EAL70123.1"/>
    <property type="molecule type" value="Genomic_DNA"/>
</dbReference>
<dbReference type="GO" id="GO:0005737">
    <property type="term" value="C:cytoplasm"/>
    <property type="evidence" value="ECO:0007669"/>
    <property type="project" value="UniProtKB-ARBA"/>
</dbReference>
<dbReference type="PANTHER" id="PTHR13343:SF17">
    <property type="entry name" value="CELLULAR REPRESSOR OF E1A-STIMULATED GENES, ISOFORM A"/>
    <property type="match status" value="1"/>
</dbReference>
<dbReference type="dictyBase" id="DDB_G0274461"/>
<reference evidence="3 4" key="1">
    <citation type="journal article" date="2005" name="Nature">
        <title>The genome of the social amoeba Dictyostelium discoideum.</title>
        <authorList>
            <consortium name="The Dictyostelium discoideum Sequencing Consortium"/>
            <person name="Eichinger L."/>
            <person name="Pachebat J.A."/>
            <person name="Glockner G."/>
            <person name="Rajandream M.A."/>
            <person name="Sucgang R."/>
            <person name="Berriman M."/>
            <person name="Song J."/>
            <person name="Olsen R."/>
            <person name="Szafranski K."/>
            <person name="Xu Q."/>
            <person name="Tunggal B."/>
            <person name="Kummerfeld S."/>
            <person name="Madera M."/>
            <person name="Konfortov B.A."/>
            <person name="Rivero F."/>
            <person name="Bankier A.T."/>
            <person name="Lehmann R."/>
            <person name="Hamlin N."/>
            <person name="Davies R."/>
            <person name="Gaudet P."/>
            <person name="Fey P."/>
            <person name="Pilcher K."/>
            <person name="Chen G."/>
            <person name="Saunders D."/>
            <person name="Sodergren E."/>
            <person name="Davis P."/>
            <person name="Kerhornou A."/>
            <person name="Nie X."/>
            <person name="Hall N."/>
            <person name="Anjard C."/>
            <person name="Hemphill L."/>
            <person name="Bason N."/>
            <person name="Farbrother P."/>
            <person name="Desany B."/>
            <person name="Just E."/>
            <person name="Morio T."/>
            <person name="Rost R."/>
            <person name="Churcher C."/>
            <person name="Cooper J."/>
            <person name="Haydock S."/>
            <person name="van Driessche N."/>
            <person name="Cronin A."/>
            <person name="Goodhead I."/>
            <person name="Muzny D."/>
            <person name="Mourier T."/>
            <person name="Pain A."/>
            <person name="Lu M."/>
            <person name="Harper D."/>
            <person name="Lindsay R."/>
            <person name="Hauser H."/>
            <person name="James K."/>
            <person name="Quiles M."/>
            <person name="Madan Babu M."/>
            <person name="Saito T."/>
            <person name="Buchrieser C."/>
            <person name="Wardroper A."/>
            <person name="Felder M."/>
            <person name="Thangavelu M."/>
            <person name="Johnson D."/>
            <person name="Knights A."/>
            <person name="Loulseged H."/>
            <person name="Mungall K."/>
            <person name="Oliver K."/>
            <person name="Price C."/>
            <person name="Quail M.A."/>
            <person name="Urushihara H."/>
            <person name="Hernandez J."/>
            <person name="Rabbinowitsch E."/>
            <person name="Steffen D."/>
            <person name="Sanders M."/>
            <person name="Ma J."/>
            <person name="Kohara Y."/>
            <person name="Sharp S."/>
            <person name="Simmonds M."/>
            <person name="Spiegler S."/>
            <person name="Tivey A."/>
            <person name="Sugano S."/>
            <person name="White B."/>
            <person name="Walker D."/>
            <person name="Woodward J."/>
            <person name="Winckler T."/>
            <person name="Tanaka Y."/>
            <person name="Shaulsky G."/>
            <person name="Schleicher M."/>
            <person name="Weinstock G."/>
            <person name="Rosenthal A."/>
            <person name="Cox E.C."/>
            <person name="Chisholm R.L."/>
            <person name="Gibbs R."/>
            <person name="Loomis W.F."/>
            <person name="Platzer M."/>
            <person name="Kay R.R."/>
            <person name="Williams J."/>
            <person name="Dear P.H."/>
            <person name="Noegel A.A."/>
            <person name="Barrell B."/>
            <person name="Kuspa A."/>
        </authorList>
    </citation>
    <scope>NUCLEOTIDE SEQUENCE [LARGE SCALE GENOMIC DNA]</scope>
    <source>
        <strain evidence="3 4">AX4</strain>
    </source>
</reference>
<feature type="compositionally biased region" description="Low complexity" evidence="1">
    <location>
        <begin position="52"/>
        <end position="71"/>
    </location>
</feature>
<evidence type="ECO:0000313" key="3">
    <source>
        <dbReference type="EMBL" id="EAL70123.1"/>
    </source>
</evidence>
<protein>
    <recommendedName>
        <fullName evidence="2">DUF2470 domain-containing protein</fullName>
    </recommendedName>
</protein>
<dbReference type="RefSeq" id="XP_644161.1">
    <property type="nucleotide sequence ID" value="XM_639069.1"/>
</dbReference>
<dbReference type="eggNOG" id="ENOG502R7N8">
    <property type="taxonomic scope" value="Eukaryota"/>
</dbReference>
<accession>Q86HR5</accession>
<dbReference type="PANTHER" id="PTHR13343">
    <property type="entry name" value="CREG1 PROTEIN"/>
    <property type="match status" value="1"/>
</dbReference>
<feature type="compositionally biased region" description="Basic and acidic residues" evidence="1">
    <location>
        <begin position="74"/>
        <end position="86"/>
    </location>
</feature>
<dbReference type="InterPro" id="IPR012349">
    <property type="entry name" value="Split_barrel_FMN-bd"/>
</dbReference>